<dbReference type="GO" id="GO:0004386">
    <property type="term" value="F:helicase activity"/>
    <property type="evidence" value="ECO:0007669"/>
    <property type="project" value="UniProtKB-KW"/>
</dbReference>
<evidence type="ECO:0000313" key="2">
    <source>
        <dbReference type="EMBL" id="TFH56644.1"/>
    </source>
</evidence>
<reference evidence="2 3" key="1">
    <citation type="submission" date="2019-03" db="EMBL/GenBank/DDBJ databases">
        <title>Glutamicibacter sp. LJH19 genome.</title>
        <authorList>
            <person name="Sinai Borker S."/>
            <person name="Kumar R."/>
        </authorList>
    </citation>
    <scope>NUCLEOTIDE SEQUENCE [LARGE SCALE GENOMIC DNA]</scope>
    <source>
        <strain evidence="2 3">LJH19</strain>
    </source>
</reference>
<protein>
    <submittedName>
        <fullName evidence="2">DNA helicase</fullName>
    </submittedName>
</protein>
<dbReference type="Gene3D" id="3.40.50.300">
    <property type="entry name" value="P-loop containing nucleotide triphosphate hydrolases"/>
    <property type="match status" value="2"/>
</dbReference>
<dbReference type="SUPFAM" id="SSF52540">
    <property type="entry name" value="P-loop containing nucleoside triphosphate hydrolases"/>
    <property type="match status" value="1"/>
</dbReference>
<dbReference type="EMBL" id="SPDS01000001">
    <property type="protein sequence ID" value="TFH56644.1"/>
    <property type="molecule type" value="Genomic_DNA"/>
</dbReference>
<feature type="compositionally biased region" description="Basic and acidic residues" evidence="1">
    <location>
        <begin position="1375"/>
        <end position="1385"/>
    </location>
</feature>
<accession>A0A4Y8TYQ6</accession>
<name>A0A4Y8TYQ6_9MICC</name>
<dbReference type="Proteomes" id="UP000297638">
    <property type="component" value="Unassembled WGS sequence"/>
</dbReference>
<feature type="region of interest" description="Disordered" evidence="1">
    <location>
        <begin position="274"/>
        <end position="372"/>
    </location>
</feature>
<gene>
    <name evidence="2" type="ORF">EXY26_06330</name>
</gene>
<dbReference type="InterPro" id="IPR027417">
    <property type="entry name" value="P-loop_NTPase"/>
</dbReference>
<feature type="compositionally biased region" description="Basic and acidic residues" evidence="1">
    <location>
        <begin position="278"/>
        <end position="309"/>
    </location>
</feature>
<keyword evidence="2" id="KW-0547">Nucleotide-binding</keyword>
<comment type="caution">
    <text evidence="2">The sequence shown here is derived from an EMBL/GenBank/DDBJ whole genome shotgun (WGS) entry which is preliminary data.</text>
</comment>
<feature type="compositionally biased region" description="Polar residues" evidence="1">
    <location>
        <begin position="1334"/>
        <end position="1343"/>
    </location>
</feature>
<keyword evidence="2" id="KW-0067">ATP-binding</keyword>
<keyword evidence="2" id="KW-0347">Helicase</keyword>
<organism evidence="2 3">
    <name type="scientific">Glutamicibacter arilaitensis</name>
    <dbReference type="NCBI Taxonomy" id="256701"/>
    <lineage>
        <taxon>Bacteria</taxon>
        <taxon>Bacillati</taxon>
        <taxon>Actinomycetota</taxon>
        <taxon>Actinomycetes</taxon>
        <taxon>Micrococcales</taxon>
        <taxon>Micrococcaceae</taxon>
        <taxon>Glutamicibacter</taxon>
    </lineage>
</organism>
<evidence type="ECO:0000256" key="1">
    <source>
        <dbReference type="SAM" id="MobiDB-lite"/>
    </source>
</evidence>
<feature type="region of interest" description="Disordered" evidence="1">
    <location>
        <begin position="1332"/>
        <end position="1434"/>
    </location>
</feature>
<proteinExistence type="predicted"/>
<sequence length="1434" mass="155281">MVRPILVGSVKGMTVVTSGQNAAAERVAAWVKSLGQSAGADTTLRFAPSTSNSIDITHANPSGLAQFLAGRRTRLSTLLHDADQYATARRTARALAAKISELWEERGIDVGYLAAGVANWRAVHEGRSEPVSAPIMLGRITLTKHVDADDYDLQLVGRATVSPAFVRQFEADHNSKVDVDAVDAAAYSIARFDPVRGMDALRHQMAEVPGVVVGHRLLLSTFSELMDPADPAKLSGSHPVIEALIRHDTAEKQVVNSPSSKTAEALANLVASKPGASKVEEAKPAAAKAEDAKSEDANADSDDPKKQGEEAPAAEAAETKGHEGSGSRLSRVKNILKETARSRKQSIASEETAARKVHTGTSTIAKSSDDRDPEDELFLLDADESQSKMLDYIAAGESVAISAAAGTGATQTALNAAALLAAQGKRVLVVAEQRSAAEEFVARFNEHLDSGSMLLEPNEDPDALRAMMTKAILRNERAAEPQLGSMFKRLRESRHALHEHVKSLHSVRSRWGCSPYQAMQELARLSALEQAPSTTVRLKRSVLDSMGQRGHVAAQLKRAAQLGAFSKEHTTSPWHGAPLRNTEATEKALNLASGLGRDLPILHEHMLQIAERSQIRLEESYDKWGDQLQLLVAVRGSLDKFEADIFEGDIDDLIAATATSAWRREHGVEMGSIVRSRLRKIAKEYVRPGMHVADLQSALQAVSVQRDAWRAIATSQRNPQVPGGLLDVEAGYHDAGARIDKLAEMLPPSVGSRLREMPIKELLAMIAALVERREDLRELPERTLIAEQLAEAGLGDLLDDFADREIDADQVDSELELAWWQSVLDAMISGDDFLAMNDGSKLEKIEADYRLADGAHIAAGPQRIRWALAKNWKAALADHRAGSRALREMLKGGTPSIAGLLDLGAPLANSLTPVIVSAPLLLGSALPEDAKFDAVILLEANYLTLREVLDAIRRSDQVIAIGDEMLGGPKRFEVSVDPTARIREQGVDRSALEALNQVLVTGSLSTVYRGIDEGLVEQLSNTYYDAALSRLPMAVNLTGNSSLLRSEYVPDATGSLSSSEDGVQTTAAEVARVVDLVFAHFKNHSGESLAVIASNRSHASAIAEAIRVQLPNHKYAMEYLRSKREPFVVTTMDRLIGLRRDAVIFAWGYGRTPHGKTLHEFGALSREGGEQLFVAAMTRSRSRMTLVSSLLPEDVDLNRVYRGARQFFELFGRVEAGDSGVSSMRNPRFDPLVSDLARRLRESGAIVSEDYRGVLDLSAHAYDSANSGIRPLAVVYDGTEHYAGLTVRERSRLRPEFFEKHGWRYVPLWTIDVFTDPGAVTGRLAHALGLKKSAPQTASSTRTGVAAAPPVSAREVTTEPEASKEKSKLLKSAKSRLEPKAESKAETAVAPSEAKAESDAQAKDDAHVKDSAQQPLTPAPVPATSKTNDPEPKK</sequence>
<feature type="compositionally biased region" description="Basic and acidic residues" evidence="1">
    <location>
        <begin position="1394"/>
        <end position="1410"/>
    </location>
</feature>
<keyword evidence="2" id="KW-0378">Hydrolase</keyword>
<evidence type="ECO:0000313" key="3">
    <source>
        <dbReference type="Proteomes" id="UP000297638"/>
    </source>
</evidence>